<reference evidence="1" key="1">
    <citation type="submission" date="2019-11" db="EMBL/GenBank/DDBJ databases">
        <authorList>
            <person name="Liu Y."/>
            <person name="Hou J."/>
            <person name="Li T.-Q."/>
            <person name="Guan C.-H."/>
            <person name="Wu X."/>
            <person name="Wu H.-Z."/>
            <person name="Ling F."/>
            <person name="Zhang R."/>
            <person name="Shi X.-G."/>
            <person name="Ren J.-P."/>
            <person name="Chen E.-F."/>
            <person name="Sun J.-M."/>
        </authorList>
    </citation>
    <scope>NUCLEOTIDE SEQUENCE</scope>
    <source>
        <strain evidence="1">Adult_tree_wgs_1</strain>
        <tissue evidence="1">Leaves</tissue>
    </source>
</reference>
<proteinExistence type="predicted"/>
<dbReference type="OrthoDB" id="567788at2759"/>
<gene>
    <name evidence="1" type="ORF">RHSIM_Rhsim12G0141900</name>
</gene>
<dbReference type="EMBL" id="WJXA01000012">
    <property type="protein sequence ID" value="KAF7123784.1"/>
    <property type="molecule type" value="Genomic_DNA"/>
</dbReference>
<sequence length="81" mass="9831">MGTINRWKLHQQLEPPVLRLVSSESCCLCLETLPYLYDQYEEEADYLLARTLRWMKKTYKQIDKEYIRKIPRGPVKVKKQR</sequence>
<dbReference type="Proteomes" id="UP000626092">
    <property type="component" value="Unassembled WGS sequence"/>
</dbReference>
<accession>A0A834L8Q9</accession>
<dbReference type="AlphaFoldDB" id="A0A834L8Q9"/>
<evidence type="ECO:0000313" key="2">
    <source>
        <dbReference type="Proteomes" id="UP000626092"/>
    </source>
</evidence>
<comment type="caution">
    <text evidence="1">The sequence shown here is derived from an EMBL/GenBank/DDBJ whole genome shotgun (WGS) entry which is preliminary data.</text>
</comment>
<organism evidence="1 2">
    <name type="scientific">Rhododendron simsii</name>
    <name type="common">Sims's rhododendron</name>
    <dbReference type="NCBI Taxonomy" id="118357"/>
    <lineage>
        <taxon>Eukaryota</taxon>
        <taxon>Viridiplantae</taxon>
        <taxon>Streptophyta</taxon>
        <taxon>Embryophyta</taxon>
        <taxon>Tracheophyta</taxon>
        <taxon>Spermatophyta</taxon>
        <taxon>Magnoliopsida</taxon>
        <taxon>eudicotyledons</taxon>
        <taxon>Gunneridae</taxon>
        <taxon>Pentapetalae</taxon>
        <taxon>asterids</taxon>
        <taxon>Ericales</taxon>
        <taxon>Ericaceae</taxon>
        <taxon>Ericoideae</taxon>
        <taxon>Rhodoreae</taxon>
        <taxon>Rhododendron</taxon>
    </lineage>
</organism>
<evidence type="ECO:0000313" key="1">
    <source>
        <dbReference type="EMBL" id="KAF7123784.1"/>
    </source>
</evidence>
<protein>
    <submittedName>
        <fullName evidence="1">Uncharacterized protein</fullName>
    </submittedName>
</protein>
<keyword evidence="2" id="KW-1185">Reference proteome</keyword>
<name>A0A834L8Q9_RHOSS</name>